<dbReference type="InterPro" id="IPR009825">
    <property type="entry name" value="ECF_substrate-spec-like"/>
</dbReference>
<feature type="transmembrane region" description="Helical" evidence="2">
    <location>
        <begin position="71"/>
        <end position="87"/>
    </location>
</feature>
<evidence type="ECO:0000256" key="2">
    <source>
        <dbReference type="SAM" id="Phobius"/>
    </source>
</evidence>
<keyword evidence="4" id="KW-1185">Reference proteome</keyword>
<feature type="transmembrane region" description="Helical" evidence="2">
    <location>
        <begin position="234"/>
        <end position="261"/>
    </location>
</feature>
<name>A0A6N8JLA4_9ACTN</name>
<evidence type="ECO:0000313" key="3">
    <source>
        <dbReference type="EMBL" id="MVX60663.1"/>
    </source>
</evidence>
<feature type="transmembrane region" description="Helical" evidence="2">
    <location>
        <begin position="46"/>
        <end position="65"/>
    </location>
</feature>
<comment type="caution">
    <text evidence="3">The sequence shown here is derived from an EMBL/GenBank/DDBJ whole genome shotgun (WGS) entry which is preliminary data.</text>
</comment>
<dbReference type="AlphaFoldDB" id="A0A6N8JLA4"/>
<sequence>MEPRKRNRRGNRPAAREGAHPVAPSSDRPTPSPAAFGRRLSRRAALFVNVAAAVLAVALVAAATVWRVSPYLTAVGLIALGLVPFFASFERQGPAAREVVLLAVLVALAVASRAVFALVPHFKPMAAIVMIAGIALGSRRGFFVGALAALASGFLFGQGPWTPWQMLAFGAAGLTAGALAARGLIPRDQLSLPRRIALAAGGFLFVVLVLGPILDTSSLMLMMAKITPASAVAIYLAGLPVNLIHGAATALTLFFAANPLLNQLARVRRKYGLRALPGPARSDGPVSD</sequence>
<feature type="transmembrane region" description="Helical" evidence="2">
    <location>
        <begin position="99"/>
        <end position="116"/>
    </location>
</feature>
<keyword evidence="2" id="KW-0812">Transmembrane</keyword>
<keyword evidence="2" id="KW-1133">Transmembrane helix</keyword>
<dbReference type="Gene3D" id="1.10.1760.20">
    <property type="match status" value="1"/>
</dbReference>
<evidence type="ECO:0000256" key="1">
    <source>
        <dbReference type="SAM" id="MobiDB-lite"/>
    </source>
</evidence>
<feature type="compositionally biased region" description="Basic residues" evidence="1">
    <location>
        <begin position="1"/>
        <end position="11"/>
    </location>
</feature>
<accession>A0A6N8JLA4</accession>
<feature type="region of interest" description="Disordered" evidence="1">
    <location>
        <begin position="1"/>
        <end position="34"/>
    </location>
</feature>
<reference evidence="3 4" key="1">
    <citation type="submission" date="2019-12" db="EMBL/GenBank/DDBJ databases">
        <title>Microbes associate with the intestines of laboratory mice.</title>
        <authorList>
            <person name="Navarre W."/>
            <person name="Wong E."/>
        </authorList>
    </citation>
    <scope>NUCLEOTIDE SEQUENCE [LARGE SCALE GENOMIC DNA]</scope>
    <source>
        <strain evidence="3 4">NM66_B29</strain>
    </source>
</reference>
<keyword evidence="2" id="KW-0472">Membrane</keyword>
<dbReference type="Proteomes" id="UP000463388">
    <property type="component" value="Unassembled WGS sequence"/>
</dbReference>
<dbReference type="GO" id="GO:0016020">
    <property type="term" value="C:membrane"/>
    <property type="evidence" value="ECO:0007669"/>
    <property type="project" value="InterPro"/>
</dbReference>
<organism evidence="3 4">
    <name type="scientific">Adlercreutzia mucosicola</name>
    <dbReference type="NCBI Taxonomy" id="580026"/>
    <lineage>
        <taxon>Bacteria</taxon>
        <taxon>Bacillati</taxon>
        <taxon>Actinomycetota</taxon>
        <taxon>Coriobacteriia</taxon>
        <taxon>Eggerthellales</taxon>
        <taxon>Eggerthellaceae</taxon>
        <taxon>Adlercreutzia</taxon>
    </lineage>
</organism>
<evidence type="ECO:0000313" key="4">
    <source>
        <dbReference type="Proteomes" id="UP000463388"/>
    </source>
</evidence>
<feature type="transmembrane region" description="Helical" evidence="2">
    <location>
        <begin position="196"/>
        <end position="214"/>
    </location>
</feature>
<gene>
    <name evidence="3" type="ORF">GKZ27_04205</name>
</gene>
<protein>
    <submittedName>
        <fullName evidence="3">ECF transporter S component</fullName>
    </submittedName>
</protein>
<dbReference type="EMBL" id="WSRR01000006">
    <property type="protein sequence ID" value="MVX60663.1"/>
    <property type="molecule type" value="Genomic_DNA"/>
</dbReference>
<proteinExistence type="predicted"/>
<dbReference type="Pfam" id="PF07155">
    <property type="entry name" value="ECF-ribofla_trS"/>
    <property type="match status" value="1"/>
</dbReference>
<feature type="transmembrane region" description="Helical" evidence="2">
    <location>
        <begin position="167"/>
        <end position="184"/>
    </location>
</feature>